<accession>H1XQY6</accession>
<dbReference type="InParanoid" id="H1XQY6"/>
<dbReference type="PaxDb" id="880073-Calab_0435"/>
<organism evidence="1 2">
    <name type="scientific">Caldithrix abyssi DSM 13497</name>
    <dbReference type="NCBI Taxonomy" id="880073"/>
    <lineage>
        <taxon>Bacteria</taxon>
        <taxon>Pseudomonadati</taxon>
        <taxon>Calditrichota</taxon>
        <taxon>Calditrichia</taxon>
        <taxon>Calditrichales</taxon>
        <taxon>Calditrichaceae</taxon>
        <taxon>Caldithrix</taxon>
    </lineage>
</organism>
<evidence type="ECO:0000313" key="2">
    <source>
        <dbReference type="Proteomes" id="UP000004671"/>
    </source>
</evidence>
<dbReference type="Proteomes" id="UP000004671">
    <property type="component" value="Chromosome"/>
</dbReference>
<keyword evidence="2" id="KW-1185">Reference proteome</keyword>
<reference evidence="1 2" key="1">
    <citation type="submission" date="2011-09" db="EMBL/GenBank/DDBJ databases">
        <title>The permanent draft genome of Caldithrix abyssi DSM 13497.</title>
        <authorList>
            <consortium name="US DOE Joint Genome Institute (JGI-PGF)"/>
            <person name="Lucas S."/>
            <person name="Han J."/>
            <person name="Lapidus A."/>
            <person name="Bruce D."/>
            <person name="Goodwin L."/>
            <person name="Pitluck S."/>
            <person name="Peters L."/>
            <person name="Kyrpides N."/>
            <person name="Mavromatis K."/>
            <person name="Ivanova N."/>
            <person name="Mikhailova N."/>
            <person name="Chertkov O."/>
            <person name="Detter J.C."/>
            <person name="Tapia R."/>
            <person name="Han C."/>
            <person name="Land M."/>
            <person name="Hauser L."/>
            <person name="Markowitz V."/>
            <person name="Cheng J.-F."/>
            <person name="Hugenholtz P."/>
            <person name="Woyke T."/>
            <person name="Wu D."/>
            <person name="Spring S."/>
            <person name="Brambilla E."/>
            <person name="Klenk H.-P."/>
            <person name="Eisen J.A."/>
        </authorList>
    </citation>
    <scope>NUCLEOTIDE SEQUENCE [LARGE SCALE GENOMIC DNA]</scope>
    <source>
        <strain evidence="1 2">DSM 13497</strain>
    </source>
</reference>
<name>H1XQY6_CALAY</name>
<sequence precursor="true">MAVLPRMFHSLALLLLFELSLSADGYAQFFTHLQFENGLSRFKNEKSYLLIRPRLELGQTVSEDHVRFKWRASYQQEIFDLNASLFSQRFKGQFVLSGQIQKLAADIRFRTRYQHFQFSSAAYAWQSSDFSLNLVYRTSPSFSWNAMGMLWYRDTKDFDRQKLNAAVAQIGPGLIFQSFSLMALLYHERYVLHPVAGDTLRTTSGQRVGLSFSIDRKRDFLFSLNYKILLHFHQGLIKPLTDQQVNFLFGVWLGERWTFFLFVGYNRLPSASENLTSRLLYSPVNSANRFHLKLGHDVNHRIEIYLRLGYEQERLIRPADRWQYGQLVVGLKMKVR</sequence>
<dbReference type="AlphaFoldDB" id="H1XQY6"/>
<dbReference type="EMBL" id="CM001402">
    <property type="protein sequence ID" value="EHO40080.1"/>
    <property type="molecule type" value="Genomic_DNA"/>
</dbReference>
<dbReference type="STRING" id="880073.Cabys_3247"/>
<proteinExistence type="predicted"/>
<evidence type="ECO:0000313" key="1">
    <source>
        <dbReference type="EMBL" id="EHO40080.1"/>
    </source>
</evidence>
<dbReference type="HOGENOM" id="CLU_825578_0_0_0"/>
<gene>
    <name evidence="1" type="ORF">Calab_0435</name>
</gene>
<protein>
    <submittedName>
        <fullName evidence="1">Uncharacterized protein</fullName>
    </submittedName>
</protein>